<evidence type="ECO:0000256" key="11">
    <source>
        <dbReference type="ARBA" id="ARBA00023251"/>
    </source>
</evidence>
<dbReference type="eggNOG" id="COG2898">
    <property type="taxonomic scope" value="Bacteria"/>
</dbReference>
<evidence type="ECO:0000256" key="3">
    <source>
        <dbReference type="ARBA" id="ARBA00012014"/>
    </source>
</evidence>
<evidence type="ECO:0000256" key="12">
    <source>
        <dbReference type="ARBA" id="ARBA00031899"/>
    </source>
</evidence>
<evidence type="ECO:0000256" key="1">
    <source>
        <dbReference type="ARBA" id="ARBA00004651"/>
    </source>
</evidence>
<evidence type="ECO:0000259" key="15">
    <source>
        <dbReference type="Pfam" id="PF09924"/>
    </source>
</evidence>
<evidence type="ECO:0000256" key="7">
    <source>
        <dbReference type="ARBA" id="ARBA00022692"/>
    </source>
</evidence>
<dbReference type="EMBL" id="CP000613">
    <property type="protein sequence ID" value="ACI97747.1"/>
    <property type="molecule type" value="Genomic_DNA"/>
</dbReference>
<keyword evidence="10 14" id="KW-0472">Membrane</keyword>
<keyword evidence="7 14" id="KW-0812">Transmembrane</keyword>
<dbReference type="NCBIfam" id="NF033480">
    <property type="entry name" value="bifunc_MprF"/>
    <property type="match status" value="1"/>
</dbReference>
<evidence type="ECO:0000256" key="14">
    <source>
        <dbReference type="SAM" id="Phobius"/>
    </source>
</evidence>
<dbReference type="KEGG" id="rce:RC1_0298"/>
<dbReference type="STRING" id="414684.RC1_0298"/>
<evidence type="ECO:0000256" key="8">
    <source>
        <dbReference type="ARBA" id="ARBA00022989"/>
    </source>
</evidence>
<feature type="transmembrane region" description="Helical" evidence="14">
    <location>
        <begin position="355"/>
        <end position="377"/>
    </location>
</feature>
<feature type="transmembrane region" description="Helical" evidence="14">
    <location>
        <begin position="307"/>
        <end position="323"/>
    </location>
</feature>
<proteinExistence type="inferred from homology"/>
<comment type="similarity">
    <text evidence="2">Belongs to the LPG synthase family.</text>
</comment>
<keyword evidence="9" id="KW-0443">Lipid metabolism</keyword>
<evidence type="ECO:0000256" key="4">
    <source>
        <dbReference type="ARBA" id="ARBA00021546"/>
    </source>
</evidence>
<dbReference type="eggNOG" id="COG0392">
    <property type="taxonomic scope" value="Bacteria"/>
</dbReference>
<dbReference type="PANTHER" id="PTHR34697:SF2">
    <property type="entry name" value="PHOSPHATIDYLGLYCEROL LYSYLTRANSFERASE"/>
    <property type="match status" value="1"/>
</dbReference>
<dbReference type="Pfam" id="PF03706">
    <property type="entry name" value="LPG_synthase_TM"/>
    <property type="match status" value="1"/>
</dbReference>
<dbReference type="GO" id="GO:0006629">
    <property type="term" value="P:lipid metabolic process"/>
    <property type="evidence" value="ECO:0007669"/>
    <property type="project" value="UniProtKB-KW"/>
</dbReference>
<evidence type="ECO:0000256" key="13">
    <source>
        <dbReference type="ARBA" id="ARBA00047540"/>
    </source>
</evidence>
<evidence type="ECO:0000313" key="16">
    <source>
        <dbReference type="EMBL" id="ACI97747.1"/>
    </source>
</evidence>
<dbReference type="InterPro" id="IPR016181">
    <property type="entry name" value="Acyl_CoA_acyltransferase"/>
</dbReference>
<dbReference type="GO" id="GO:0046677">
    <property type="term" value="P:response to antibiotic"/>
    <property type="evidence" value="ECO:0007669"/>
    <property type="project" value="UniProtKB-KW"/>
</dbReference>
<dbReference type="Proteomes" id="UP000001591">
    <property type="component" value="Chromosome"/>
</dbReference>
<evidence type="ECO:0000313" key="17">
    <source>
        <dbReference type="Proteomes" id="UP000001591"/>
    </source>
</evidence>
<keyword evidence="8 14" id="KW-1133">Transmembrane helix</keyword>
<reference evidence="16 17" key="1">
    <citation type="journal article" date="2010" name="BMC Genomics">
        <title>Metabolic flexibility revealed in the genome of the cyst-forming alpha-1 proteobacterium Rhodospirillum centenum.</title>
        <authorList>
            <person name="Lu Y.K."/>
            <person name="Marden J."/>
            <person name="Han M."/>
            <person name="Swingley W.D."/>
            <person name="Mastrian S.D."/>
            <person name="Chowdhury S.R."/>
            <person name="Hao J."/>
            <person name="Helmy T."/>
            <person name="Kim S."/>
            <person name="Kurdoglu A.A."/>
            <person name="Matthies H.J."/>
            <person name="Rollo D."/>
            <person name="Stothard P."/>
            <person name="Blankenship R.E."/>
            <person name="Bauer C.E."/>
            <person name="Touchman J.W."/>
        </authorList>
    </citation>
    <scope>NUCLEOTIDE SEQUENCE [LARGE SCALE GENOMIC DNA]</scope>
    <source>
        <strain evidence="17">ATCC 51521 / SW</strain>
    </source>
</reference>
<feature type="transmembrane region" description="Helical" evidence="14">
    <location>
        <begin position="253"/>
        <end position="271"/>
    </location>
</feature>
<dbReference type="InterPro" id="IPR051211">
    <property type="entry name" value="PG_lysyltransferase"/>
</dbReference>
<keyword evidence="5" id="KW-1003">Cell membrane</keyword>
<sequence length="878" mass="93038">MPHSADTTLPAAPVDRGAGPLPFLSLLRRLLPWAVAVLVASLAVVAAGRLRAEFDLAALGREVATLPAAALAGCVLFTLASYTALVGYDLSALRWIGARLPLARAAMGSFVGFAFSNTLSFTAFSGGAIRYRLYTSAGLSGMQVAKAVFFLSTAFMVGISLVGSVGLWLAPERAASVLHLPPGAVRSLAVTVALTVPLLLLAAALRRRPLVLLGREITLPGAKLLLMQLVISTADIAFSAGALYVLLPADAPVGFAAFAGVYCAAIVLGLLSHLPGGIGVFDGIMMLALADAVPAERMGAALLVYRAVYYLLPLLAAVALLAGHEGRALRGRLPLADLHRRAADALRLGRGALPAAAAAVAVTAGIVLLVSGALPAVPGRVHAAAALVSLPVVEVSHILNSVVGLGLVLIGRGLYQRLDSAWTLTMGLLGAGVVLNLLKGLDWEEAVILAGCAAILWAAREEFYRRGSLTEVRLTPGWVLGSAGLVAGAVVLTLFAFEHVEYRDALWWQVATTADAPRSMRALVATGVALLGLSLHTLLRPAPRTTPRPDATTVERAAALLPASPRTEGNLVLLGDKAVLFNEAGTGFLMYGVRGRSWIAMGDPVGPVETWPDLVWSFRQMVHRHGGQAAFYQVRPESLPLYLDAGLLPVKIGEEARVPLAGFDLEGPERRDLRYAVRKGGRDGLSFALVGRDEVPAILDELRTVSDGWLAGRKVREKGFSVGWFDPDYLSRFDHAVVRHEGRIVAFANIWAGAPGGELSVDLMRHRPDAHPLTMDFLFAHLMLWGTGAGFSWFNLGMAPLSGLTGRPLAPLWHRLGAFVFKRGEPFYGFRGLRQYKEKFRPRWEPRYLCSPGGLAPATILADVAALVAGGLDGTIGK</sequence>
<dbReference type="Pfam" id="PF09924">
    <property type="entry name" value="LPG_synthase_C"/>
    <property type="match status" value="1"/>
</dbReference>
<feature type="transmembrane region" description="Helical" evidence="14">
    <location>
        <begin position="105"/>
        <end position="126"/>
    </location>
</feature>
<name>B6IQL1_RHOCS</name>
<protein>
    <recommendedName>
        <fullName evidence="4">Phosphatidylglycerol lysyltransferase</fullName>
        <ecNumber evidence="3">2.3.2.3</ecNumber>
    </recommendedName>
    <alternativeName>
        <fullName evidence="12">Lysylphosphatidylglycerol synthase</fullName>
    </alternativeName>
</protein>
<keyword evidence="17" id="KW-1185">Reference proteome</keyword>
<dbReference type="RefSeq" id="WP_012565538.1">
    <property type="nucleotide sequence ID" value="NC_011420.2"/>
</dbReference>
<feature type="transmembrane region" description="Helical" evidence="14">
    <location>
        <begin position="383"/>
        <end position="409"/>
    </location>
</feature>
<organism evidence="16 17">
    <name type="scientific">Rhodospirillum centenum (strain ATCC 51521 / SW)</name>
    <dbReference type="NCBI Taxonomy" id="414684"/>
    <lineage>
        <taxon>Bacteria</taxon>
        <taxon>Pseudomonadati</taxon>
        <taxon>Pseudomonadota</taxon>
        <taxon>Alphaproteobacteria</taxon>
        <taxon>Rhodospirillales</taxon>
        <taxon>Rhodospirillaceae</taxon>
        <taxon>Rhodospirillum</taxon>
    </lineage>
</organism>
<keyword evidence="6" id="KW-0808">Transferase</keyword>
<dbReference type="GO" id="GO:0055091">
    <property type="term" value="P:phospholipid homeostasis"/>
    <property type="evidence" value="ECO:0007669"/>
    <property type="project" value="TreeGrafter"/>
</dbReference>
<evidence type="ECO:0000256" key="10">
    <source>
        <dbReference type="ARBA" id="ARBA00023136"/>
    </source>
</evidence>
<comment type="subcellular location">
    <subcellularLocation>
        <location evidence="1">Cell membrane</location>
        <topology evidence="1">Multi-pass membrane protein</topology>
    </subcellularLocation>
</comment>
<dbReference type="PANTHER" id="PTHR34697">
    <property type="entry name" value="PHOSPHATIDYLGLYCEROL LYSYLTRANSFERASE"/>
    <property type="match status" value="1"/>
</dbReference>
<keyword evidence="11" id="KW-0046">Antibiotic resistance</keyword>
<dbReference type="AlphaFoldDB" id="B6IQL1"/>
<dbReference type="GO" id="GO:0050071">
    <property type="term" value="F:phosphatidylglycerol lysyltransferase activity"/>
    <property type="evidence" value="ECO:0007669"/>
    <property type="project" value="UniProtKB-EC"/>
</dbReference>
<dbReference type="GO" id="GO:0005886">
    <property type="term" value="C:plasma membrane"/>
    <property type="evidence" value="ECO:0007669"/>
    <property type="project" value="UniProtKB-SubCell"/>
</dbReference>
<comment type="catalytic activity">
    <reaction evidence="13">
        <text>L-lysyl-tRNA(Lys) + a 1,2-diacyl-sn-glycero-3-phospho-(1'-sn-glycerol) = a 1,2-diacyl-sn-glycero-3-phospho-1'-(3'-O-L-lysyl)-sn-glycerol + tRNA(Lys)</text>
        <dbReference type="Rhea" id="RHEA:10668"/>
        <dbReference type="Rhea" id="RHEA-COMP:9696"/>
        <dbReference type="Rhea" id="RHEA-COMP:9697"/>
        <dbReference type="ChEBI" id="CHEBI:64716"/>
        <dbReference type="ChEBI" id="CHEBI:75792"/>
        <dbReference type="ChEBI" id="CHEBI:78442"/>
        <dbReference type="ChEBI" id="CHEBI:78529"/>
        <dbReference type="EC" id="2.3.2.3"/>
    </reaction>
</comment>
<feature type="transmembrane region" description="Helical" evidence="14">
    <location>
        <begin position="63"/>
        <end position="85"/>
    </location>
</feature>
<dbReference type="InterPro" id="IPR024320">
    <property type="entry name" value="LPG_synthase_C"/>
</dbReference>
<evidence type="ECO:0000256" key="9">
    <source>
        <dbReference type="ARBA" id="ARBA00023098"/>
    </source>
</evidence>
<feature type="transmembrane region" description="Helical" evidence="14">
    <location>
        <begin position="30"/>
        <end position="51"/>
    </location>
</feature>
<dbReference type="SUPFAM" id="SSF55729">
    <property type="entry name" value="Acyl-CoA N-acyltransferases (Nat)"/>
    <property type="match status" value="1"/>
</dbReference>
<feature type="domain" description="Phosphatidylglycerol lysyltransferase C-terminal" evidence="15">
    <location>
        <begin position="561"/>
        <end position="850"/>
    </location>
</feature>
<evidence type="ECO:0000256" key="5">
    <source>
        <dbReference type="ARBA" id="ARBA00022475"/>
    </source>
</evidence>
<feature type="transmembrane region" description="Helical" evidence="14">
    <location>
        <begin position="147"/>
        <end position="171"/>
    </location>
</feature>
<feature type="transmembrane region" description="Helical" evidence="14">
    <location>
        <begin position="183"/>
        <end position="205"/>
    </location>
</feature>
<evidence type="ECO:0000256" key="6">
    <source>
        <dbReference type="ARBA" id="ARBA00022679"/>
    </source>
</evidence>
<feature type="transmembrane region" description="Helical" evidence="14">
    <location>
        <begin position="225"/>
        <end position="247"/>
    </location>
</feature>
<dbReference type="HOGENOM" id="CLU_008255_7_0_5"/>
<feature type="transmembrane region" description="Helical" evidence="14">
    <location>
        <begin position="421"/>
        <end position="437"/>
    </location>
</feature>
<dbReference type="OrthoDB" id="145485at2"/>
<evidence type="ECO:0000256" key="2">
    <source>
        <dbReference type="ARBA" id="ARBA00008627"/>
    </source>
</evidence>
<dbReference type="InterPro" id="IPR022791">
    <property type="entry name" value="L-PG_synthase/AglD"/>
</dbReference>
<gene>
    <name evidence="16" type="ordered locus">RC1_0298</name>
</gene>
<dbReference type="EC" id="2.3.2.3" evidence="3"/>
<feature type="transmembrane region" description="Helical" evidence="14">
    <location>
        <begin position="479"/>
        <end position="500"/>
    </location>
</feature>
<accession>B6IQL1</accession>